<accession>A0A939DY26</accession>
<reference evidence="3" key="1">
    <citation type="submission" date="2021-03" db="EMBL/GenBank/DDBJ databases">
        <authorList>
            <person name="Sun Q."/>
        </authorList>
    </citation>
    <scope>NUCLEOTIDE SEQUENCE</scope>
    <source>
        <strain evidence="3">CCM 8862</strain>
    </source>
</reference>
<dbReference type="EMBL" id="JAFLEQ010000003">
    <property type="protein sequence ID" value="MBN9643344.1"/>
    <property type="molecule type" value="Genomic_DNA"/>
</dbReference>
<keyword evidence="4" id="KW-1185">Reference proteome</keyword>
<evidence type="ECO:0000313" key="3">
    <source>
        <dbReference type="EMBL" id="MBN9643344.1"/>
    </source>
</evidence>
<feature type="transmembrane region" description="Helical" evidence="2">
    <location>
        <begin position="155"/>
        <end position="179"/>
    </location>
</feature>
<keyword evidence="2" id="KW-1133">Transmembrane helix</keyword>
<protein>
    <submittedName>
        <fullName evidence="3">DUF4190 domain-containing protein</fullName>
    </submittedName>
</protein>
<name>A0A939DY26_9CORY</name>
<feature type="region of interest" description="Disordered" evidence="1">
    <location>
        <begin position="227"/>
        <end position="248"/>
    </location>
</feature>
<proteinExistence type="predicted"/>
<dbReference type="Proteomes" id="UP000664332">
    <property type="component" value="Unassembled WGS sequence"/>
</dbReference>
<evidence type="ECO:0000256" key="2">
    <source>
        <dbReference type="SAM" id="Phobius"/>
    </source>
</evidence>
<organism evidence="3 4">
    <name type="scientific">Corynebacterium mendelii</name>
    <dbReference type="NCBI Taxonomy" id="2765362"/>
    <lineage>
        <taxon>Bacteria</taxon>
        <taxon>Bacillati</taxon>
        <taxon>Actinomycetota</taxon>
        <taxon>Actinomycetes</taxon>
        <taxon>Mycobacteriales</taxon>
        <taxon>Corynebacteriaceae</taxon>
        <taxon>Corynebacterium</taxon>
    </lineage>
</organism>
<feature type="region of interest" description="Disordered" evidence="1">
    <location>
        <begin position="1"/>
        <end position="56"/>
    </location>
</feature>
<dbReference type="AlphaFoldDB" id="A0A939DY26"/>
<comment type="caution">
    <text evidence="3">The sequence shown here is derived from an EMBL/GenBank/DDBJ whole genome shotgun (WGS) entry which is preliminary data.</text>
</comment>
<evidence type="ECO:0000256" key="1">
    <source>
        <dbReference type="SAM" id="MobiDB-lite"/>
    </source>
</evidence>
<feature type="transmembrane region" description="Helical" evidence="2">
    <location>
        <begin position="126"/>
        <end position="143"/>
    </location>
</feature>
<sequence>MTHPTPDPATVGRNRPPEKSTGQGGLPGQAGKHDATGWTSTPMAAPGHHLPETHPVYLRPATPADIYGDTGLPGYAGARGPLIDPANPAAGTTRANRRNTRATVSLLCGITAFVMMFTIIGWVISLAAGAVGLITGVTGLAASRTTRTGKGKAATGLILSVLGIAVLPAVVTAFIMWVGTATVSGLTDCGSTYDTPDQLQACAQKVVDRRWPDGSAIGDAIVEIAGTADTPDSGADSDSAVTREGDKQ</sequence>
<gene>
    <name evidence="3" type="ORF">JZY06_01660</name>
</gene>
<keyword evidence="2" id="KW-0812">Transmembrane</keyword>
<keyword evidence="2" id="KW-0472">Membrane</keyword>
<dbReference type="RefSeq" id="WP_207117962.1">
    <property type="nucleotide sequence ID" value="NZ_JAFLEQ010000003.1"/>
</dbReference>
<evidence type="ECO:0000313" key="4">
    <source>
        <dbReference type="Proteomes" id="UP000664332"/>
    </source>
</evidence>
<feature type="transmembrane region" description="Helical" evidence="2">
    <location>
        <begin position="102"/>
        <end position="120"/>
    </location>
</feature>